<dbReference type="Proteomes" id="UP000297245">
    <property type="component" value="Unassembled WGS sequence"/>
</dbReference>
<reference evidence="2 3" key="1">
    <citation type="journal article" date="2019" name="Nat. Ecol. Evol.">
        <title>Megaphylogeny resolves global patterns of mushroom evolution.</title>
        <authorList>
            <person name="Varga T."/>
            <person name="Krizsan K."/>
            <person name="Foldi C."/>
            <person name="Dima B."/>
            <person name="Sanchez-Garcia M."/>
            <person name="Sanchez-Ramirez S."/>
            <person name="Szollosi G.J."/>
            <person name="Szarkandi J.G."/>
            <person name="Papp V."/>
            <person name="Albert L."/>
            <person name="Andreopoulos W."/>
            <person name="Angelini C."/>
            <person name="Antonin V."/>
            <person name="Barry K.W."/>
            <person name="Bougher N.L."/>
            <person name="Buchanan P."/>
            <person name="Buyck B."/>
            <person name="Bense V."/>
            <person name="Catcheside P."/>
            <person name="Chovatia M."/>
            <person name="Cooper J."/>
            <person name="Damon W."/>
            <person name="Desjardin D."/>
            <person name="Finy P."/>
            <person name="Geml J."/>
            <person name="Haridas S."/>
            <person name="Hughes K."/>
            <person name="Justo A."/>
            <person name="Karasinski D."/>
            <person name="Kautmanova I."/>
            <person name="Kiss B."/>
            <person name="Kocsube S."/>
            <person name="Kotiranta H."/>
            <person name="LaButti K.M."/>
            <person name="Lechner B.E."/>
            <person name="Liimatainen K."/>
            <person name="Lipzen A."/>
            <person name="Lukacs Z."/>
            <person name="Mihaltcheva S."/>
            <person name="Morgado L.N."/>
            <person name="Niskanen T."/>
            <person name="Noordeloos M.E."/>
            <person name="Ohm R.A."/>
            <person name="Ortiz-Santana B."/>
            <person name="Ovrebo C."/>
            <person name="Racz N."/>
            <person name="Riley R."/>
            <person name="Savchenko A."/>
            <person name="Shiryaev A."/>
            <person name="Soop K."/>
            <person name="Spirin V."/>
            <person name="Szebenyi C."/>
            <person name="Tomsovsky M."/>
            <person name="Tulloss R.E."/>
            <person name="Uehling J."/>
            <person name="Grigoriev I.V."/>
            <person name="Vagvolgyi C."/>
            <person name="Papp T."/>
            <person name="Martin F.M."/>
            <person name="Miettinen O."/>
            <person name="Hibbett D.S."/>
            <person name="Nagy L.G."/>
        </authorList>
    </citation>
    <scope>NUCLEOTIDE SEQUENCE [LARGE SCALE GENOMIC DNA]</scope>
    <source>
        <strain evidence="2 3">CBS 962.96</strain>
    </source>
</reference>
<name>A0A4S8LRW3_DENBC</name>
<dbReference type="PANTHER" id="PTHR43283">
    <property type="entry name" value="BETA-LACTAMASE-RELATED"/>
    <property type="match status" value="1"/>
</dbReference>
<accession>A0A4S8LRW3</accession>
<dbReference type="EMBL" id="ML179301">
    <property type="protein sequence ID" value="THU91638.1"/>
    <property type="molecule type" value="Genomic_DNA"/>
</dbReference>
<protein>
    <submittedName>
        <fullName evidence="2">Beta-lactamase/transpeptidase-like protein</fullName>
    </submittedName>
</protein>
<organism evidence="2 3">
    <name type="scientific">Dendrothele bispora (strain CBS 962.96)</name>
    <dbReference type="NCBI Taxonomy" id="1314807"/>
    <lineage>
        <taxon>Eukaryota</taxon>
        <taxon>Fungi</taxon>
        <taxon>Dikarya</taxon>
        <taxon>Basidiomycota</taxon>
        <taxon>Agaricomycotina</taxon>
        <taxon>Agaricomycetes</taxon>
        <taxon>Agaricomycetidae</taxon>
        <taxon>Agaricales</taxon>
        <taxon>Agaricales incertae sedis</taxon>
        <taxon>Dendrothele</taxon>
    </lineage>
</organism>
<evidence type="ECO:0000313" key="3">
    <source>
        <dbReference type="Proteomes" id="UP000297245"/>
    </source>
</evidence>
<dbReference type="Pfam" id="PF00144">
    <property type="entry name" value="Beta-lactamase"/>
    <property type="match status" value="1"/>
</dbReference>
<evidence type="ECO:0000313" key="2">
    <source>
        <dbReference type="EMBL" id="THU91638.1"/>
    </source>
</evidence>
<sequence>MAEALTKARSLLAETCQDPNKIPGAVLFAADRSGKTLLHEAAGVRQIGSSEPMSKDALFWMASCTKLLTAIAAIQLVEQGKLQLDSPIRQVLPEISELEKDYKTQTTLRHLLTHTAGQSYPFFNHEAEAYLAKNNLTPFGCKLASITGPLNAEPGTRWEYSTGIDWASRAVEKVSGMNLDAYFKKHIFEPLGIKNITLLPQTGIAGGVKSKLAGMNFRKKDATLEPIEHPIEMDESKQEILYGGAGAFGNAAEYCQVLVALMNEGTHPVTKGKILSPESVKDLMKDQLADEQLIKDLERPIPAAQPEFTNPLVMLEGVPKNWAFAGCKTPKGMPTGRSSQGVWWAGIANNYWFLDNENGVCGMIQTQILPFFDPYVVPLFFMQIEPELHQAVKSQ</sequence>
<dbReference type="AlphaFoldDB" id="A0A4S8LRW3"/>
<dbReference type="Gene3D" id="3.40.710.10">
    <property type="entry name" value="DD-peptidase/beta-lactamase superfamily"/>
    <property type="match status" value="1"/>
</dbReference>
<dbReference type="SUPFAM" id="SSF56601">
    <property type="entry name" value="beta-lactamase/transpeptidase-like"/>
    <property type="match status" value="1"/>
</dbReference>
<dbReference type="InterPro" id="IPR012338">
    <property type="entry name" value="Beta-lactam/transpept-like"/>
</dbReference>
<evidence type="ECO:0000259" key="1">
    <source>
        <dbReference type="Pfam" id="PF00144"/>
    </source>
</evidence>
<dbReference type="InterPro" id="IPR001466">
    <property type="entry name" value="Beta-lactam-related"/>
</dbReference>
<dbReference type="PANTHER" id="PTHR43283:SF3">
    <property type="entry name" value="BETA-LACTAMASE FAMILY PROTEIN (AFU_ORTHOLOGUE AFUA_5G07500)"/>
    <property type="match status" value="1"/>
</dbReference>
<feature type="domain" description="Beta-lactamase-related" evidence="1">
    <location>
        <begin position="20"/>
        <end position="369"/>
    </location>
</feature>
<keyword evidence="3" id="KW-1185">Reference proteome</keyword>
<proteinExistence type="predicted"/>
<gene>
    <name evidence="2" type="ORF">K435DRAFT_829863</name>
</gene>
<dbReference type="OrthoDB" id="428260at2759"/>
<dbReference type="InterPro" id="IPR050789">
    <property type="entry name" value="Diverse_Enzym_Activities"/>
</dbReference>